<evidence type="ECO:0000256" key="5">
    <source>
        <dbReference type="ARBA" id="ARBA00023136"/>
    </source>
</evidence>
<keyword evidence="5 7" id="KW-0472">Membrane</keyword>
<gene>
    <name evidence="9" type="ORF">B9Z19DRAFT_998433</name>
</gene>
<feature type="compositionally biased region" description="Low complexity" evidence="6">
    <location>
        <begin position="1"/>
        <end position="17"/>
    </location>
</feature>
<evidence type="ECO:0000313" key="10">
    <source>
        <dbReference type="Proteomes" id="UP000244722"/>
    </source>
</evidence>
<evidence type="ECO:0000256" key="3">
    <source>
        <dbReference type="ARBA" id="ARBA00022824"/>
    </source>
</evidence>
<dbReference type="CDD" id="cd06257">
    <property type="entry name" value="DnaJ"/>
    <property type="match status" value="1"/>
</dbReference>
<feature type="compositionally biased region" description="Gly residues" evidence="6">
    <location>
        <begin position="118"/>
        <end position="128"/>
    </location>
</feature>
<dbReference type="EMBL" id="NESQ01000275">
    <property type="protein sequence ID" value="PUU74754.1"/>
    <property type="molecule type" value="Genomic_DNA"/>
</dbReference>
<dbReference type="PRINTS" id="PR00625">
    <property type="entry name" value="JDOMAIN"/>
</dbReference>
<protein>
    <recommendedName>
        <fullName evidence="8">J domain-containing protein</fullName>
    </recommendedName>
</protein>
<proteinExistence type="predicted"/>
<dbReference type="AlphaFoldDB" id="A0A2T6ZH73"/>
<keyword evidence="10" id="KW-1185">Reference proteome</keyword>
<comment type="caution">
    <text evidence="9">The sequence shown here is derived from an EMBL/GenBank/DDBJ whole genome shotgun (WGS) entry which is preliminary data.</text>
</comment>
<dbReference type="GO" id="GO:0030544">
    <property type="term" value="F:Hsp70 protein binding"/>
    <property type="evidence" value="ECO:0007669"/>
    <property type="project" value="TreeGrafter"/>
</dbReference>
<name>A0A2T6ZH73_TUBBO</name>
<dbReference type="Pfam" id="PF09320">
    <property type="entry name" value="DUF1977"/>
    <property type="match status" value="1"/>
</dbReference>
<dbReference type="InterPro" id="IPR001623">
    <property type="entry name" value="DnaJ_domain"/>
</dbReference>
<feature type="compositionally biased region" description="Basic and acidic residues" evidence="6">
    <location>
        <begin position="18"/>
        <end position="30"/>
    </location>
</feature>
<dbReference type="OrthoDB" id="1507364at2759"/>
<dbReference type="InterPro" id="IPR051100">
    <property type="entry name" value="DnaJ_subfamily_B/C"/>
</dbReference>
<organism evidence="9 10">
    <name type="scientific">Tuber borchii</name>
    <name type="common">White truffle</name>
    <dbReference type="NCBI Taxonomy" id="42251"/>
    <lineage>
        <taxon>Eukaryota</taxon>
        <taxon>Fungi</taxon>
        <taxon>Dikarya</taxon>
        <taxon>Ascomycota</taxon>
        <taxon>Pezizomycotina</taxon>
        <taxon>Pezizomycetes</taxon>
        <taxon>Pezizales</taxon>
        <taxon>Tuberaceae</taxon>
        <taxon>Tuber</taxon>
    </lineage>
</organism>
<dbReference type="GO" id="GO:0005789">
    <property type="term" value="C:endoplasmic reticulum membrane"/>
    <property type="evidence" value="ECO:0007669"/>
    <property type="project" value="UniProtKB-SubCell"/>
</dbReference>
<accession>A0A2T6ZH73</accession>
<evidence type="ECO:0000313" key="9">
    <source>
        <dbReference type="EMBL" id="PUU74754.1"/>
    </source>
</evidence>
<dbReference type="PANTHER" id="PTHR43908">
    <property type="entry name" value="AT29763P-RELATED"/>
    <property type="match status" value="1"/>
</dbReference>
<evidence type="ECO:0000256" key="4">
    <source>
        <dbReference type="ARBA" id="ARBA00022989"/>
    </source>
</evidence>
<dbReference type="InterPro" id="IPR036869">
    <property type="entry name" value="J_dom_sf"/>
</dbReference>
<evidence type="ECO:0000256" key="7">
    <source>
        <dbReference type="SAM" id="Phobius"/>
    </source>
</evidence>
<dbReference type="InterPro" id="IPR015399">
    <property type="entry name" value="DUF1977_DnaJ-like"/>
</dbReference>
<sequence length="363" mass="39588">MPSASSSGAEPNSGSSNSREHNQGRQDREYTSAQKAAVDRVRKCKGTAYYDILDIKVEATEGEIKKAYRKLALIMHPDKNGAPGADEAFKLVSRAFQVLSDPDKRALFDRHGGDPDARGGGGGGGGFAGTPMRGFPGGTPFGFTGTPGRGGPVFEGEISPEDLFNLFFGGGGMGPGGDLFGGGMGGFQTFGGPGIRIRQFGGPRRRPAQTAGSEQAQPEQSLVRILIQLLPLIVFFILPILGSLFTGDNSEKLRGPLFKLDRVPPYTAMRETPNYKIPFWVNPNELEDMKKSDIVKLDKRAETHIISVLRFGCEREQDNLIEERNAAHGWFFVDQEKLKKANERPLPNCKKLRELGIRQKSGY</sequence>
<dbReference type="SUPFAM" id="SSF46565">
    <property type="entry name" value="Chaperone J-domain"/>
    <property type="match status" value="1"/>
</dbReference>
<dbReference type="PROSITE" id="PS50076">
    <property type="entry name" value="DNAJ_2"/>
    <property type="match status" value="1"/>
</dbReference>
<feature type="region of interest" description="Disordered" evidence="6">
    <location>
        <begin position="198"/>
        <end position="217"/>
    </location>
</feature>
<dbReference type="Proteomes" id="UP000244722">
    <property type="component" value="Unassembled WGS sequence"/>
</dbReference>
<keyword evidence="4 7" id="KW-1133">Transmembrane helix</keyword>
<keyword evidence="3" id="KW-0256">Endoplasmic reticulum</keyword>
<comment type="subcellular location">
    <subcellularLocation>
        <location evidence="1">Endoplasmic reticulum membrane</location>
        <topology evidence="1">Single-pass membrane protein</topology>
    </subcellularLocation>
</comment>
<dbReference type="PROSITE" id="PS00636">
    <property type="entry name" value="DNAJ_1"/>
    <property type="match status" value="1"/>
</dbReference>
<reference evidence="9 10" key="1">
    <citation type="submission" date="2017-04" db="EMBL/GenBank/DDBJ databases">
        <title>Draft genome sequence of Tuber borchii Vittad., a whitish edible truffle.</title>
        <authorList>
            <consortium name="DOE Joint Genome Institute"/>
            <person name="Murat C."/>
            <person name="Kuo A."/>
            <person name="Barry K.W."/>
            <person name="Clum A."/>
            <person name="Dockter R.B."/>
            <person name="Fauchery L."/>
            <person name="Iotti M."/>
            <person name="Kohler A."/>
            <person name="Labutti K."/>
            <person name="Lindquist E.A."/>
            <person name="Lipzen A."/>
            <person name="Ohm R.A."/>
            <person name="Wang M."/>
            <person name="Grigoriev I.V."/>
            <person name="Zambonelli A."/>
            <person name="Martin F.M."/>
        </authorList>
    </citation>
    <scope>NUCLEOTIDE SEQUENCE [LARGE SCALE GENOMIC DNA]</scope>
    <source>
        <strain evidence="9 10">Tbo3840</strain>
    </source>
</reference>
<keyword evidence="2 7" id="KW-0812">Transmembrane</keyword>
<dbReference type="Pfam" id="PF00226">
    <property type="entry name" value="DnaJ"/>
    <property type="match status" value="1"/>
</dbReference>
<dbReference type="Gene3D" id="1.10.287.110">
    <property type="entry name" value="DnaJ domain"/>
    <property type="match status" value="1"/>
</dbReference>
<evidence type="ECO:0000256" key="2">
    <source>
        <dbReference type="ARBA" id="ARBA00022692"/>
    </source>
</evidence>
<dbReference type="STRING" id="42251.A0A2T6ZH73"/>
<dbReference type="GO" id="GO:0071218">
    <property type="term" value="P:cellular response to misfolded protein"/>
    <property type="evidence" value="ECO:0007669"/>
    <property type="project" value="TreeGrafter"/>
</dbReference>
<feature type="region of interest" description="Disordered" evidence="6">
    <location>
        <begin position="108"/>
        <end position="155"/>
    </location>
</feature>
<evidence type="ECO:0000256" key="6">
    <source>
        <dbReference type="SAM" id="MobiDB-lite"/>
    </source>
</evidence>
<dbReference type="PANTHER" id="PTHR43908:SF3">
    <property type="entry name" value="AT29763P-RELATED"/>
    <property type="match status" value="1"/>
</dbReference>
<feature type="transmembrane region" description="Helical" evidence="7">
    <location>
        <begin position="225"/>
        <end position="245"/>
    </location>
</feature>
<feature type="compositionally biased region" description="Gly residues" evidence="6">
    <location>
        <begin position="135"/>
        <end position="153"/>
    </location>
</feature>
<evidence type="ECO:0000256" key="1">
    <source>
        <dbReference type="ARBA" id="ARBA00004389"/>
    </source>
</evidence>
<dbReference type="SMART" id="SM00271">
    <property type="entry name" value="DnaJ"/>
    <property type="match status" value="1"/>
</dbReference>
<evidence type="ECO:0000259" key="8">
    <source>
        <dbReference type="PROSITE" id="PS50076"/>
    </source>
</evidence>
<feature type="domain" description="J" evidence="8">
    <location>
        <begin position="48"/>
        <end position="112"/>
    </location>
</feature>
<feature type="region of interest" description="Disordered" evidence="6">
    <location>
        <begin position="1"/>
        <end position="36"/>
    </location>
</feature>
<dbReference type="InterPro" id="IPR018253">
    <property type="entry name" value="DnaJ_domain_CS"/>
</dbReference>
<feature type="compositionally biased region" description="Basic and acidic residues" evidence="6">
    <location>
        <begin position="108"/>
        <end position="117"/>
    </location>
</feature>